<keyword evidence="1" id="KW-0732">Signal</keyword>
<dbReference type="EMBL" id="CP060697">
    <property type="protein sequence ID" value="QNM81912.1"/>
    <property type="molecule type" value="Genomic_DNA"/>
</dbReference>
<proteinExistence type="predicted"/>
<keyword evidence="3" id="KW-1185">Reference proteome</keyword>
<evidence type="ECO:0000313" key="3">
    <source>
        <dbReference type="Proteomes" id="UP000515861"/>
    </source>
</evidence>
<dbReference type="RefSeq" id="WP_187478868.1">
    <property type="nucleotide sequence ID" value="NZ_CP060697.1"/>
</dbReference>
<sequence length="161" mass="17915">MIRPTLRLALLPAALALAAAAHPPEIEQQLAFLAGDWTMAGKESQYRDNCTWFDDRSFIVCDTTDGRPGGHHSVAVLGWSKADGHFTYQQYDNSGRSRTERCYPNDRKGITCLGSLKTDEGFVETRSHIWPTPTGLGISQDRATNGGAFKEVGRVDYIRRR</sequence>
<feature type="chain" id="PRO_5029020248" description="DUF1579 domain-containing protein" evidence="1">
    <location>
        <begin position="22"/>
        <end position="161"/>
    </location>
</feature>
<feature type="signal peptide" evidence="1">
    <location>
        <begin position="1"/>
        <end position="21"/>
    </location>
</feature>
<dbReference type="Proteomes" id="UP000515861">
    <property type="component" value="Chromosome"/>
</dbReference>
<protein>
    <recommendedName>
        <fullName evidence="4">DUF1579 domain-containing protein</fullName>
    </recommendedName>
</protein>
<dbReference type="KEGG" id="ssau:H8M03_07615"/>
<reference evidence="2 3" key="1">
    <citation type="submission" date="2020-08" db="EMBL/GenBank/DDBJ databases">
        <title>Sphingomonas sp. sand1-3 16S ribosomal RNA gene Genome sequencing and assembly.</title>
        <authorList>
            <person name="Kang M."/>
        </authorList>
    </citation>
    <scope>NUCLEOTIDE SEQUENCE [LARGE SCALE GENOMIC DNA]</scope>
    <source>
        <strain evidence="3">sand1-3</strain>
    </source>
</reference>
<evidence type="ECO:0008006" key="4">
    <source>
        <dbReference type="Google" id="ProtNLM"/>
    </source>
</evidence>
<evidence type="ECO:0000313" key="2">
    <source>
        <dbReference type="EMBL" id="QNM81912.1"/>
    </source>
</evidence>
<dbReference type="AlphaFoldDB" id="A0A7G9KZW3"/>
<accession>A0A7G9KZW3</accession>
<gene>
    <name evidence="2" type="ORF">H8M03_07615</name>
</gene>
<name>A0A7G9KZW3_9SPHN</name>
<organism evidence="2 3">
    <name type="scientific">Sphingomonas sabuli</name>
    <dbReference type="NCBI Taxonomy" id="2764186"/>
    <lineage>
        <taxon>Bacteria</taxon>
        <taxon>Pseudomonadati</taxon>
        <taxon>Pseudomonadota</taxon>
        <taxon>Alphaproteobacteria</taxon>
        <taxon>Sphingomonadales</taxon>
        <taxon>Sphingomonadaceae</taxon>
        <taxon>Sphingomonas</taxon>
    </lineage>
</organism>
<evidence type="ECO:0000256" key="1">
    <source>
        <dbReference type="SAM" id="SignalP"/>
    </source>
</evidence>